<name>C9LX95_SELS3</name>
<dbReference type="EMBL" id="ACKP02000048">
    <property type="protein sequence ID" value="EEX76572.1"/>
    <property type="molecule type" value="Genomic_DNA"/>
</dbReference>
<dbReference type="Proteomes" id="UP000003505">
    <property type="component" value="Unassembled WGS sequence"/>
</dbReference>
<accession>C9LX95</accession>
<dbReference type="AlphaFoldDB" id="C9LX95"/>
<comment type="caution">
    <text evidence="1">The sequence shown here is derived from an EMBL/GenBank/DDBJ whole genome shotgun (WGS) entry which is preliminary data.</text>
</comment>
<organism evidence="1 2">
    <name type="scientific">Selenomonas sputigena (strain ATCC 35185 / DSM 20758 / CCUG 44933 / VPI D19B-28)</name>
    <dbReference type="NCBI Taxonomy" id="546271"/>
    <lineage>
        <taxon>Bacteria</taxon>
        <taxon>Bacillati</taxon>
        <taxon>Bacillota</taxon>
        <taxon>Negativicutes</taxon>
        <taxon>Selenomonadales</taxon>
        <taxon>Selenomonadaceae</taxon>
        <taxon>Selenomonas</taxon>
    </lineage>
</organism>
<evidence type="ECO:0000313" key="2">
    <source>
        <dbReference type="Proteomes" id="UP000003505"/>
    </source>
</evidence>
<reference evidence="1 2" key="1">
    <citation type="submission" date="2009-09" db="EMBL/GenBank/DDBJ databases">
        <authorList>
            <person name="Weinstock G."/>
            <person name="Sodergren E."/>
            <person name="Clifton S."/>
            <person name="Fulton L."/>
            <person name="Fulton B."/>
            <person name="Courtney L."/>
            <person name="Fronick C."/>
            <person name="Harrison M."/>
            <person name="Strong C."/>
            <person name="Farmer C."/>
            <person name="Delahaunty K."/>
            <person name="Markovic C."/>
            <person name="Hall O."/>
            <person name="Minx P."/>
            <person name="Tomlinson C."/>
            <person name="Mitreva M."/>
            <person name="Nelson J."/>
            <person name="Hou S."/>
            <person name="Wollam A."/>
            <person name="Pepin K.H."/>
            <person name="Johnson M."/>
            <person name="Bhonagiri V."/>
            <person name="Nash W.E."/>
            <person name="Warren W."/>
            <person name="Chinwalla A."/>
            <person name="Mardis E.R."/>
            <person name="Wilson R.K."/>
        </authorList>
    </citation>
    <scope>NUCLEOTIDE SEQUENCE [LARGE SCALE GENOMIC DNA]</scope>
    <source>
        <strain evidence="2">ATCC 35185 / DSM 20758 / VPI D19B-28</strain>
    </source>
</reference>
<sequence length="93" mass="10595">MLVSLPHGAGICRCFSCAFRAKLYAQTSVSWTSCASLHERANPSAPFGLDFLDFHGKLIAEMDLLKFYRRLILLFREYYKGILFLAGNFLQII</sequence>
<protein>
    <submittedName>
        <fullName evidence="1">Uncharacterized protein</fullName>
    </submittedName>
</protein>
<gene>
    <name evidence="1" type="ORF">SELSPUOL_02098</name>
</gene>
<proteinExistence type="predicted"/>
<evidence type="ECO:0000313" key="1">
    <source>
        <dbReference type="EMBL" id="EEX76572.1"/>
    </source>
</evidence>